<evidence type="ECO:0000259" key="2">
    <source>
        <dbReference type="PROSITE" id="PS51233"/>
    </source>
</evidence>
<organism evidence="3 4">
    <name type="scientific">Tegillarca granosa</name>
    <name type="common">Malaysian cockle</name>
    <name type="synonym">Anadara granosa</name>
    <dbReference type="NCBI Taxonomy" id="220873"/>
    <lineage>
        <taxon>Eukaryota</taxon>
        <taxon>Metazoa</taxon>
        <taxon>Spiralia</taxon>
        <taxon>Lophotrochozoa</taxon>
        <taxon>Mollusca</taxon>
        <taxon>Bivalvia</taxon>
        <taxon>Autobranchia</taxon>
        <taxon>Pteriomorphia</taxon>
        <taxon>Arcoida</taxon>
        <taxon>Arcoidea</taxon>
        <taxon>Arcidae</taxon>
        <taxon>Tegillarca</taxon>
    </lineage>
</organism>
<name>A0ABQ9F3F2_TEGGR</name>
<sequence>MEAVYDNQRVYTLQLRVANNYFNDILKGTMLDEVNVIPKETQMWKDKLCYGIADPHLRTFDGKVKYDRFILCEDGLLTASSKGGSEYEVFLSTGTIVKVMIIESHFINIYIYPSVQDKGKTEGLCGSFDENPKNDFTLRNGGYQAGKFNYPTSPDSPYTYVNDFSNSWKLKASENLFPHAGFVAKYKSLSPMPNRVQFCHCESMNGENQPMLHPVATCDYREFADCTDKRARPLICNHYQSESNPETMSDQFDFLNGNTHVRKKKSTVMPYTEAEAYHLCSQGFQDSPIIQLCSGSDLIDNSSLSLCVTDLMLTGDDSWIYHQIESARMQCVHAVEFNETLQREFANLTDAIKSLNCQNNCSGEGSCINGTCICKDGFEETDCSVNKAEPPEILSTSHRVVHHATHKYSCDRSTKHCQLIDLFGQGFVYDPPPMLRIKKYKITTTFTTDLMKQYTIPCTWRGRFEVTCTLDRESLPPDVFVTQYKFEISNDGINFGSEMSLHVFHATCQEIGHGTGGITYKLKDNFCYIKDVCYAHKATEISKTCSICNSAEDKFKWSKSKEDDCISDCLTKSTSEETSNSLTIGLSVGGSILFVVVVVVVLKCCKTKYW</sequence>
<accession>A0ABQ9F3F2</accession>
<dbReference type="Pfam" id="PF00094">
    <property type="entry name" value="VWD"/>
    <property type="match status" value="1"/>
</dbReference>
<keyword evidence="1" id="KW-0812">Transmembrane</keyword>
<keyword evidence="1" id="KW-0472">Membrane</keyword>
<dbReference type="Gene3D" id="2.60.120.260">
    <property type="entry name" value="Galactose-binding domain-like"/>
    <property type="match status" value="1"/>
</dbReference>
<keyword evidence="4" id="KW-1185">Reference proteome</keyword>
<dbReference type="Proteomes" id="UP001217089">
    <property type="component" value="Unassembled WGS sequence"/>
</dbReference>
<protein>
    <recommendedName>
        <fullName evidence="2">VWFD domain-containing protein</fullName>
    </recommendedName>
</protein>
<feature type="domain" description="VWFD" evidence="2">
    <location>
        <begin position="1"/>
        <end position="176"/>
    </location>
</feature>
<dbReference type="Pfam" id="PF26129">
    <property type="entry name" value="Vwde"/>
    <property type="match status" value="1"/>
</dbReference>
<dbReference type="PROSITE" id="PS51233">
    <property type="entry name" value="VWFD"/>
    <property type="match status" value="1"/>
</dbReference>
<keyword evidence="1" id="KW-1133">Transmembrane helix</keyword>
<reference evidence="3 4" key="1">
    <citation type="submission" date="2022-12" db="EMBL/GenBank/DDBJ databases">
        <title>Chromosome-level genome of Tegillarca granosa.</title>
        <authorList>
            <person name="Kim J."/>
        </authorList>
    </citation>
    <scope>NUCLEOTIDE SEQUENCE [LARGE SCALE GENOMIC DNA]</scope>
    <source>
        <strain evidence="3">Teg-2019</strain>
        <tissue evidence="3">Adductor muscle</tissue>
    </source>
</reference>
<feature type="transmembrane region" description="Helical" evidence="1">
    <location>
        <begin position="582"/>
        <end position="602"/>
    </location>
</feature>
<evidence type="ECO:0000313" key="4">
    <source>
        <dbReference type="Proteomes" id="UP001217089"/>
    </source>
</evidence>
<comment type="caution">
    <text evidence="3">The sequence shown here is derived from an EMBL/GenBank/DDBJ whole genome shotgun (WGS) entry which is preliminary data.</text>
</comment>
<evidence type="ECO:0000256" key="1">
    <source>
        <dbReference type="SAM" id="Phobius"/>
    </source>
</evidence>
<dbReference type="InterPro" id="IPR058727">
    <property type="entry name" value="Helical_Vwde"/>
</dbReference>
<evidence type="ECO:0000313" key="3">
    <source>
        <dbReference type="EMBL" id="KAJ8310093.1"/>
    </source>
</evidence>
<dbReference type="EMBL" id="JARBDR010000640">
    <property type="protein sequence ID" value="KAJ8310093.1"/>
    <property type="molecule type" value="Genomic_DNA"/>
</dbReference>
<proteinExistence type="predicted"/>
<dbReference type="InterPro" id="IPR001846">
    <property type="entry name" value="VWF_type-D"/>
</dbReference>
<gene>
    <name evidence="3" type="ORF">KUTeg_011958</name>
</gene>